<protein>
    <submittedName>
        <fullName evidence="1">DUF3822 family protein</fullName>
    </submittedName>
</protein>
<organism evidence="1 2">
    <name type="scientific">Flavobacterium myungsuense</name>
    <dbReference type="NCBI Taxonomy" id="651823"/>
    <lineage>
        <taxon>Bacteria</taxon>
        <taxon>Pseudomonadati</taxon>
        <taxon>Bacteroidota</taxon>
        <taxon>Flavobacteriia</taxon>
        <taxon>Flavobacteriales</taxon>
        <taxon>Flavobacteriaceae</taxon>
        <taxon>Flavobacterium</taxon>
    </lineage>
</organism>
<dbReference type="EMBL" id="JBHTIZ010000023">
    <property type="protein sequence ID" value="MFD0984509.1"/>
    <property type="molecule type" value="Genomic_DNA"/>
</dbReference>
<name>A0ABW3J338_9FLAO</name>
<dbReference type="Pfam" id="PF12864">
    <property type="entry name" value="DUF3822"/>
    <property type="match status" value="1"/>
</dbReference>
<keyword evidence="2" id="KW-1185">Reference proteome</keyword>
<dbReference type="CDD" id="cd24013">
    <property type="entry name" value="ASKHA_ATPase_BT3980-like"/>
    <property type="match status" value="1"/>
</dbReference>
<gene>
    <name evidence="1" type="ORF">ACFQ0S_08495</name>
</gene>
<reference evidence="2" key="1">
    <citation type="journal article" date="2019" name="Int. J. Syst. Evol. Microbiol.">
        <title>The Global Catalogue of Microorganisms (GCM) 10K type strain sequencing project: providing services to taxonomists for standard genome sequencing and annotation.</title>
        <authorList>
            <consortium name="The Broad Institute Genomics Platform"/>
            <consortium name="The Broad Institute Genome Sequencing Center for Infectious Disease"/>
            <person name="Wu L."/>
            <person name="Ma J."/>
        </authorList>
    </citation>
    <scope>NUCLEOTIDE SEQUENCE [LARGE SCALE GENOMIC DNA]</scope>
    <source>
        <strain evidence="2">CECT 7649</strain>
    </source>
</reference>
<evidence type="ECO:0000313" key="2">
    <source>
        <dbReference type="Proteomes" id="UP001597051"/>
    </source>
</evidence>
<dbReference type="InterPro" id="IPR024213">
    <property type="entry name" value="DUF3822"/>
</dbReference>
<evidence type="ECO:0000313" key="1">
    <source>
        <dbReference type="EMBL" id="MFD0984509.1"/>
    </source>
</evidence>
<dbReference type="Gene3D" id="3.30.420.260">
    <property type="match status" value="1"/>
</dbReference>
<dbReference type="Gene3D" id="3.30.420.250">
    <property type="match status" value="1"/>
</dbReference>
<comment type="caution">
    <text evidence="1">The sequence shown here is derived from an EMBL/GenBank/DDBJ whole genome shotgun (WGS) entry which is preliminary data.</text>
</comment>
<accession>A0ABW3J338</accession>
<sequence length="273" mass="31766">MLVNNANITEKKYRKLSIQVSLTGFSFCCFDTLNNTVLSFKDIVFDTSDKTATIENLFAKARTENPELGETYDEITVLHDNNLSTFVPVALFDDQFLGSYLQYNTKVFETDFFAFDEIATYQMNTVYIPYVNINNFFVDEFGFFTYKHSNTILVSKLLELSKNVDAKKMFVHMGTGHFEIIIVQNQHLLLFNSFDYKKPEDLIYYLLFTAEQLNMNPESFPLEFLGAIAEEDAFYKIAYKYIRNVSLFDICDLQKKNSFSKADNLKHFTLFQS</sequence>
<dbReference type="Proteomes" id="UP001597051">
    <property type="component" value="Unassembled WGS sequence"/>
</dbReference>
<dbReference type="RefSeq" id="WP_379756224.1">
    <property type="nucleotide sequence ID" value="NZ_JBHSYB010000024.1"/>
</dbReference>
<proteinExistence type="predicted"/>